<dbReference type="PROSITE" id="PS50850">
    <property type="entry name" value="MFS"/>
    <property type="match status" value="1"/>
</dbReference>
<feature type="domain" description="Major facilitator superfamily (MFS) profile" evidence="7">
    <location>
        <begin position="26"/>
        <end position="493"/>
    </location>
</feature>
<feature type="transmembrane region" description="Helical" evidence="6">
    <location>
        <begin position="469"/>
        <end position="488"/>
    </location>
</feature>
<evidence type="ECO:0000256" key="6">
    <source>
        <dbReference type="SAM" id="Phobius"/>
    </source>
</evidence>
<evidence type="ECO:0000256" key="4">
    <source>
        <dbReference type="ARBA" id="ARBA00023136"/>
    </source>
</evidence>
<accession>C4R3L9</accession>
<keyword evidence="3 6" id="KW-1133">Transmembrane helix</keyword>
<dbReference type="SUPFAM" id="SSF103473">
    <property type="entry name" value="MFS general substrate transporter"/>
    <property type="match status" value="2"/>
</dbReference>
<dbReference type="GO" id="GO:0016020">
    <property type="term" value="C:membrane"/>
    <property type="evidence" value="ECO:0007669"/>
    <property type="project" value="UniProtKB-SubCell"/>
</dbReference>
<dbReference type="OMA" id="SYWAFIF"/>
<keyword evidence="4 6" id="KW-0472">Membrane</keyword>
<evidence type="ECO:0000256" key="1">
    <source>
        <dbReference type="ARBA" id="ARBA00004141"/>
    </source>
</evidence>
<proteinExistence type="predicted"/>
<dbReference type="KEGG" id="ppa:PAS_chr3_0125"/>
<feature type="transmembrane region" description="Helical" evidence="6">
    <location>
        <begin position="180"/>
        <end position="201"/>
    </location>
</feature>
<feature type="region of interest" description="Disordered" evidence="5">
    <location>
        <begin position="500"/>
        <end position="520"/>
    </location>
</feature>
<dbReference type="PANTHER" id="PTHR42718">
    <property type="entry name" value="MAJOR FACILITATOR SUPERFAMILY MULTIDRUG TRANSPORTER MFSC"/>
    <property type="match status" value="1"/>
</dbReference>
<dbReference type="GO" id="GO:0022857">
    <property type="term" value="F:transmembrane transporter activity"/>
    <property type="evidence" value="ECO:0007669"/>
    <property type="project" value="InterPro"/>
</dbReference>
<feature type="transmembrane region" description="Helical" evidence="6">
    <location>
        <begin position="253"/>
        <end position="272"/>
    </location>
</feature>
<feature type="transmembrane region" description="Helical" evidence="6">
    <location>
        <begin position="121"/>
        <end position="140"/>
    </location>
</feature>
<evidence type="ECO:0000313" key="8">
    <source>
        <dbReference type="EMBL" id="CAY70061.1"/>
    </source>
</evidence>
<dbReference type="AlphaFoldDB" id="C4R3L9"/>
<feature type="transmembrane region" description="Helical" evidence="6">
    <location>
        <begin position="358"/>
        <end position="377"/>
    </location>
</feature>
<feature type="transmembrane region" description="Helical" evidence="6">
    <location>
        <begin position="330"/>
        <end position="351"/>
    </location>
</feature>
<dbReference type="Pfam" id="PF07690">
    <property type="entry name" value="MFS_1"/>
    <property type="match status" value="1"/>
</dbReference>
<feature type="transmembrane region" description="Helical" evidence="6">
    <location>
        <begin position="21"/>
        <end position="46"/>
    </location>
</feature>
<dbReference type="Proteomes" id="UP000000314">
    <property type="component" value="Chromosome 3"/>
</dbReference>
<dbReference type="Gene3D" id="1.20.1720.10">
    <property type="entry name" value="Multidrug resistance protein D"/>
    <property type="match status" value="1"/>
</dbReference>
<dbReference type="InParanoid" id="C4R3L9"/>
<evidence type="ECO:0000256" key="3">
    <source>
        <dbReference type="ARBA" id="ARBA00022989"/>
    </source>
</evidence>
<dbReference type="PANTHER" id="PTHR42718:SF23">
    <property type="entry name" value="MAJOR FACILITATOR SUPERFAMILY (MFS) PROFILE DOMAIN-CONTAINING PROTEIN"/>
    <property type="match status" value="1"/>
</dbReference>
<reference evidence="8 9" key="1">
    <citation type="journal article" date="2009" name="Nat. Biotechnol.">
        <title>Genome sequence of the recombinant protein production host Pichia pastoris.</title>
        <authorList>
            <person name="De Schutter K."/>
            <person name="Lin Y.C."/>
            <person name="Tiels P."/>
            <person name="Van Hecke A."/>
            <person name="Glinka S."/>
            <person name="Weber-Lehmann J."/>
            <person name="Rouze P."/>
            <person name="Van de Peer Y."/>
            <person name="Callewaert N."/>
        </authorList>
    </citation>
    <scope>NUCLEOTIDE SEQUENCE [LARGE SCALE GENOMIC DNA]</scope>
    <source>
        <strain evidence="9">GS115 / ATCC 20864</strain>
    </source>
</reference>
<keyword evidence="2 6" id="KW-0812">Transmembrane</keyword>
<gene>
    <name evidence="8" type="ordered locus">PAS_chr3_0125</name>
</gene>
<sequence length="520" mass="56194">MLKIPRPTKVDPRPECFSSTLKECFCIFTLTFAPAAASMATGAYQISINKVADHFHVAGGALTWSISSVGLANGSLLLLMGSIADLFGRRYSVLTAFTLYSMFSLIGGFMNNYIALCIFRALQGVVVAVGTPAAAGIIGANYPIGRRKNRAFACFAAGAPLGMCFGLVVGGIAAEFSTWRAIHFFNTVWYALLATVAFITVPKDQDTELSKKGKLATLKELDYMGAFLSLTGFTLFCFSLTQVDVTVHGWKTPYIIALLIVGSLLIVALFVWEKYVPRRPLMPMEMWSNSRFARSITIMSLLWLCFAGTLTYFSILFFENVQARSPLLTTAYILPMGIVGILTNIFIAFTLHVIPGRILLLAASLSFCGSAVIWATVSKNRLYWAGPFQAISLSVIGADTAYNVCNMVTMTSVSKDLQSSAAGVFNTVIQLSGAVGLAISSAVVNARNPLYGTPQQNDDPVKLLDGFRNAWYCAIGYSVVAVVLSCFLKIGTYGNSQHEEAEPEIASETLPQGFDGKTSP</sequence>
<organism evidence="8 9">
    <name type="scientific">Komagataella phaffii (strain GS115 / ATCC 20864)</name>
    <name type="common">Yeast</name>
    <name type="synonym">Pichia pastoris</name>
    <dbReference type="NCBI Taxonomy" id="644223"/>
    <lineage>
        <taxon>Eukaryota</taxon>
        <taxon>Fungi</taxon>
        <taxon>Dikarya</taxon>
        <taxon>Ascomycota</taxon>
        <taxon>Saccharomycotina</taxon>
        <taxon>Pichiomycetes</taxon>
        <taxon>Pichiales</taxon>
        <taxon>Pichiaceae</taxon>
        <taxon>Komagataella</taxon>
    </lineage>
</organism>
<dbReference type="FunCoup" id="C4R3L9">
    <property type="interactions" value="55"/>
</dbReference>
<protein>
    <recommendedName>
        <fullName evidence="7">Major facilitator superfamily (MFS) profile domain-containing protein</fullName>
    </recommendedName>
</protein>
<keyword evidence="9" id="KW-1185">Reference proteome</keyword>
<comment type="subcellular location">
    <subcellularLocation>
        <location evidence="1">Membrane</location>
        <topology evidence="1">Multi-pass membrane protein</topology>
    </subcellularLocation>
</comment>
<name>C4R3L9_KOMPG</name>
<feature type="transmembrane region" description="Helical" evidence="6">
    <location>
        <begin position="423"/>
        <end position="444"/>
    </location>
</feature>
<evidence type="ECO:0000256" key="5">
    <source>
        <dbReference type="SAM" id="MobiDB-lite"/>
    </source>
</evidence>
<dbReference type="EMBL" id="FN392321">
    <property type="protein sequence ID" value="CAY70061.1"/>
    <property type="molecule type" value="Genomic_DNA"/>
</dbReference>
<feature type="transmembrane region" description="Helical" evidence="6">
    <location>
        <begin position="383"/>
        <end position="402"/>
    </location>
</feature>
<dbReference type="OrthoDB" id="2130629at2759"/>
<evidence type="ECO:0000313" key="9">
    <source>
        <dbReference type="Proteomes" id="UP000000314"/>
    </source>
</evidence>
<evidence type="ECO:0000259" key="7">
    <source>
        <dbReference type="PROSITE" id="PS50850"/>
    </source>
</evidence>
<dbReference type="InterPro" id="IPR011701">
    <property type="entry name" value="MFS"/>
</dbReference>
<dbReference type="HOGENOM" id="CLU_000960_27_3_1"/>
<feature type="transmembrane region" description="Helical" evidence="6">
    <location>
        <begin position="58"/>
        <end position="79"/>
    </location>
</feature>
<dbReference type="GeneID" id="8199405"/>
<dbReference type="Gene3D" id="1.20.1250.20">
    <property type="entry name" value="MFS general substrate transporter like domains"/>
    <property type="match status" value="1"/>
</dbReference>
<feature type="transmembrane region" description="Helical" evidence="6">
    <location>
        <begin position="91"/>
        <end position="115"/>
    </location>
</feature>
<feature type="transmembrane region" description="Helical" evidence="6">
    <location>
        <begin position="152"/>
        <end position="174"/>
    </location>
</feature>
<dbReference type="RefSeq" id="XP_002492334.1">
    <property type="nucleotide sequence ID" value="XM_002492289.1"/>
</dbReference>
<dbReference type="InterPro" id="IPR020846">
    <property type="entry name" value="MFS_dom"/>
</dbReference>
<dbReference type="InterPro" id="IPR036259">
    <property type="entry name" value="MFS_trans_sf"/>
</dbReference>
<feature type="transmembrane region" description="Helical" evidence="6">
    <location>
        <begin position="221"/>
        <end position="241"/>
    </location>
</feature>
<evidence type="ECO:0000256" key="2">
    <source>
        <dbReference type="ARBA" id="ARBA00022692"/>
    </source>
</evidence>
<dbReference type="eggNOG" id="KOG0254">
    <property type="taxonomic scope" value="Eukaryota"/>
</dbReference>
<feature type="transmembrane region" description="Helical" evidence="6">
    <location>
        <begin position="292"/>
        <end position="318"/>
    </location>
</feature>